<evidence type="ECO:0000256" key="3">
    <source>
        <dbReference type="ARBA" id="ARBA00022777"/>
    </source>
</evidence>
<keyword evidence="2" id="KW-0547">Nucleotide-binding</keyword>
<dbReference type="Pfam" id="PF16575">
    <property type="entry name" value="CLP1_P"/>
    <property type="match status" value="1"/>
</dbReference>
<accession>A0ABS9W3D5</accession>
<evidence type="ECO:0000259" key="5">
    <source>
        <dbReference type="Pfam" id="PF16575"/>
    </source>
</evidence>
<dbReference type="EMBL" id="JALBUU010000004">
    <property type="protein sequence ID" value="MCI0753722.1"/>
    <property type="molecule type" value="Genomic_DNA"/>
</dbReference>
<evidence type="ECO:0000313" key="7">
    <source>
        <dbReference type="Proteomes" id="UP001201985"/>
    </source>
</evidence>
<dbReference type="Gene3D" id="3.40.50.300">
    <property type="entry name" value="P-loop containing nucleotide triphosphate hydrolases"/>
    <property type="match status" value="1"/>
</dbReference>
<reference evidence="6 7" key="1">
    <citation type="submission" date="2022-03" db="EMBL/GenBank/DDBJ databases">
        <title>Complete genome analysis of Roseomonas KG 17.1 : a prolific producer of plant growth promoters.</title>
        <authorList>
            <person name="Saadouli I."/>
            <person name="Najjari A."/>
            <person name="Mosbah A."/>
            <person name="Ouzari H.I."/>
        </authorList>
    </citation>
    <scope>NUCLEOTIDE SEQUENCE [LARGE SCALE GENOMIC DNA]</scope>
    <source>
        <strain evidence="6 7">KG17-1</strain>
    </source>
</reference>
<evidence type="ECO:0000313" key="6">
    <source>
        <dbReference type="EMBL" id="MCI0753722.1"/>
    </source>
</evidence>
<keyword evidence="3" id="KW-0418">Kinase</keyword>
<dbReference type="PANTHER" id="PTHR12755:SF3">
    <property type="entry name" value="POLYNUCLEOTIDE 5'-HYDROXYL-KINASE NOL9"/>
    <property type="match status" value="1"/>
</dbReference>
<dbReference type="InterPro" id="IPR032319">
    <property type="entry name" value="CLP1_P"/>
</dbReference>
<evidence type="ECO:0000256" key="1">
    <source>
        <dbReference type="ARBA" id="ARBA00022679"/>
    </source>
</evidence>
<dbReference type="SUPFAM" id="SSF52540">
    <property type="entry name" value="P-loop containing nucleoside triphosphate hydrolases"/>
    <property type="match status" value="1"/>
</dbReference>
<evidence type="ECO:0000256" key="4">
    <source>
        <dbReference type="ARBA" id="ARBA00022840"/>
    </source>
</evidence>
<comment type="caution">
    <text evidence="6">The sequence shown here is derived from an EMBL/GenBank/DDBJ whole genome shotgun (WGS) entry which is preliminary data.</text>
</comment>
<keyword evidence="1" id="KW-0808">Transferase</keyword>
<dbReference type="RefSeq" id="WP_157985790.1">
    <property type="nucleotide sequence ID" value="NZ_JALBUU010000004.1"/>
</dbReference>
<sequence>MQQPEPLIPLAVPPDWQDAGSAILGGDGVRRVLVLGAPDAGKSSFCRLVLQQASRRGRPASLLDVDLGQKQLGPPACVTLGLADAAGGVPGLCALSFQGSLEPLAAWPRLIPGTARLAAAAPPGLLLVNTSGLLKGAGRRLKAAKIAALRPDLLVAIGADAALEAVLADHPHIPVRRLARPAQAVRKGGNRRRRLRAEAFAAYFAPAPAWPIDLAGLRMEQAGVTPWPAPRQLVALLDGAGHDLALALVEAPDEPHRLRLRAPRVESPVAGLRWGGLWLDPGWNAHEIPRPPRA</sequence>
<dbReference type="InterPro" id="IPR045116">
    <property type="entry name" value="Clp1/Grc3"/>
</dbReference>
<dbReference type="InterPro" id="IPR027417">
    <property type="entry name" value="P-loop_NTPase"/>
</dbReference>
<feature type="domain" description="Clp1 P-loop" evidence="5">
    <location>
        <begin position="36"/>
        <end position="205"/>
    </location>
</feature>
<keyword evidence="7" id="KW-1185">Reference proteome</keyword>
<gene>
    <name evidence="6" type="ORF">MON41_08110</name>
</gene>
<dbReference type="Proteomes" id="UP001201985">
    <property type="component" value="Unassembled WGS sequence"/>
</dbReference>
<protein>
    <submittedName>
        <fullName evidence="6">Polynucleotide 5'-hydroxyl-kinase</fullName>
    </submittedName>
</protein>
<evidence type="ECO:0000256" key="2">
    <source>
        <dbReference type="ARBA" id="ARBA00022741"/>
    </source>
</evidence>
<proteinExistence type="predicted"/>
<organism evidence="6 7">
    <name type="scientific">Teichococcus vastitatis</name>
    <dbReference type="NCBI Taxonomy" id="2307076"/>
    <lineage>
        <taxon>Bacteria</taxon>
        <taxon>Pseudomonadati</taxon>
        <taxon>Pseudomonadota</taxon>
        <taxon>Alphaproteobacteria</taxon>
        <taxon>Acetobacterales</taxon>
        <taxon>Roseomonadaceae</taxon>
        <taxon>Roseomonas</taxon>
    </lineage>
</organism>
<name>A0ABS9W3D5_9PROT</name>
<keyword evidence="4" id="KW-0067">ATP-binding</keyword>
<dbReference type="PANTHER" id="PTHR12755">
    <property type="entry name" value="CLEAVAGE/POLYADENYLATION FACTOR IA SUBUNIT CLP1P"/>
    <property type="match status" value="1"/>
</dbReference>